<keyword evidence="3 5" id="KW-1133">Transmembrane helix</keyword>
<dbReference type="InterPro" id="IPR019109">
    <property type="entry name" value="MamF_MmsF"/>
</dbReference>
<evidence type="ECO:0000256" key="1">
    <source>
        <dbReference type="ARBA" id="ARBA00004141"/>
    </source>
</evidence>
<dbReference type="Pfam" id="PF09685">
    <property type="entry name" value="MamF_MmsF"/>
    <property type="match status" value="1"/>
</dbReference>
<keyword evidence="2 5" id="KW-0812">Transmembrane</keyword>
<reference evidence="7" key="1">
    <citation type="journal article" date="2019" name="Int. J. Syst. Evol. Microbiol.">
        <title>The Global Catalogue of Microorganisms (GCM) 10K type strain sequencing project: providing services to taxonomists for standard genome sequencing and annotation.</title>
        <authorList>
            <consortium name="The Broad Institute Genomics Platform"/>
            <consortium name="The Broad Institute Genome Sequencing Center for Infectious Disease"/>
            <person name="Wu L."/>
            <person name="Ma J."/>
        </authorList>
    </citation>
    <scope>NUCLEOTIDE SEQUENCE [LARGE SCALE GENOMIC DNA]</scope>
    <source>
        <strain evidence="7">JCM 15443</strain>
    </source>
</reference>
<name>A0ABQ2GUJ2_9DEIO</name>
<evidence type="ECO:0000256" key="3">
    <source>
        <dbReference type="ARBA" id="ARBA00022989"/>
    </source>
</evidence>
<gene>
    <name evidence="6" type="ORF">GCM10010841_23360</name>
</gene>
<organism evidence="6 7">
    <name type="scientific">Deinococcus aerophilus</name>
    <dbReference type="NCBI Taxonomy" id="522488"/>
    <lineage>
        <taxon>Bacteria</taxon>
        <taxon>Thermotogati</taxon>
        <taxon>Deinococcota</taxon>
        <taxon>Deinococci</taxon>
        <taxon>Deinococcales</taxon>
        <taxon>Deinococcaceae</taxon>
        <taxon>Deinococcus</taxon>
    </lineage>
</organism>
<proteinExistence type="predicted"/>
<keyword evidence="4 5" id="KW-0472">Membrane</keyword>
<evidence type="ECO:0000256" key="4">
    <source>
        <dbReference type="ARBA" id="ARBA00023136"/>
    </source>
</evidence>
<evidence type="ECO:0000256" key="2">
    <source>
        <dbReference type="ARBA" id="ARBA00022692"/>
    </source>
</evidence>
<accession>A0ABQ2GUJ2</accession>
<feature type="transmembrane region" description="Helical" evidence="5">
    <location>
        <begin position="71"/>
        <end position="95"/>
    </location>
</feature>
<comment type="caution">
    <text evidence="6">The sequence shown here is derived from an EMBL/GenBank/DDBJ whole genome shotgun (WGS) entry which is preliminary data.</text>
</comment>
<keyword evidence="7" id="KW-1185">Reference proteome</keyword>
<evidence type="ECO:0000256" key="5">
    <source>
        <dbReference type="SAM" id="Phobius"/>
    </source>
</evidence>
<feature type="transmembrane region" description="Helical" evidence="5">
    <location>
        <begin position="107"/>
        <end position="140"/>
    </location>
</feature>
<protein>
    <recommendedName>
        <fullName evidence="8">DUF4870 domain-containing protein</fullName>
    </recommendedName>
</protein>
<evidence type="ECO:0000313" key="7">
    <source>
        <dbReference type="Proteomes" id="UP000661918"/>
    </source>
</evidence>
<sequence length="158" mass="16791">MSVPGPTRLPPTLPEADRSGALLIHLSPLAGFLLPTLGNVLGPLIAWLALRDRSRALDDQGKEALNFQLSMWLYGVIIGVLVFVLFSLGIVGGAVGAAAGSVDAGAFVFLGSLAAFVVFFVPLLLLLSIVPFIFMIVAVVRVSAGQLYRYPLSIRFVR</sequence>
<dbReference type="EMBL" id="BMOM01000019">
    <property type="protein sequence ID" value="GGM14076.1"/>
    <property type="molecule type" value="Genomic_DNA"/>
</dbReference>
<dbReference type="RefSeq" id="WP_188904536.1">
    <property type="nucleotide sequence ID" value="NZ_BMOM01000019.1"/>
</dbReference>
<evidence type="ECO:0008006" key="8">
    <source>
        <dbReference type="Google" id="ProtNLM"/>
    </source>
</evidence>
<evidence type="ECO:0000313" key="6">
    <source>
        <dbReference type="EMBL" id="GGM14076.1"/>
    </source>
</evidence>
<comment type="subcellular location">
    <subcellularLocation>
        <location evidence="1">Membrane</location>
        <topology evidence="1">Multi-pass membrane protein</topology>
    </subcellularLocation>
</comment>
<feature type="transmembrane region" description="Helical" evidence="5">
    <location>
        <begin position="20"/>
        <end position="50"/>
    </location>
</feature>
<dbReference type="Proteomes" id="UP000661918">
    <property type="component" value="Unassembled WGS sequence"/>
</dbReference>